<evidence type="ECO:0000313" key="1">
    <source>
        <dbReference type="EMBL" id="GMN43885.1"/>
    </source>
</evidence>
<dbReference type="AlphaFoldDB" id="A0AA88D4A0"/>
<protein>
    <submittedName>
        <fullName evidence="1">Uncharacterized protein</fullName>
    </submittedName>
</protein>
<proteinExistence type="predicted"/>
<dbReference type="Proteomes" id="UP001187192">
    <property type="component" value="Unassembled WGS sequence"/>
</dbReference>
<keyword evidence="2" id="KW-1185">Reference proteome</keyword>
<comment type="caution">
    <text evidence="1">The sequence shown here is derived from an EMBL/GenBank/DDBJ whole genome shotgun (WGS) entry which is preliminary data.</text>
</comment>
<sequence>MKLLFQPNCFYCNDIDYPGNHCISKWGGPTVGYLPELAPLTPGRRIVLNVWPNPEPKDSECMEKKQQKIRKPVSGSLPLSQASINRNVVRPMEVLESRTGIFRCKVCKVDIVCAEDLVTKGALQLLPPERSVVGYRRSLSRSDEPSVTHNDVVTLSWPIVHLQSSSESSPQIYQAVTGAG</sequence>
<gene>
    <name evidence="1" type="ORF">TIFTF001_013088</name>
</gene>
<accession>A0AA88D4A0</accession>
<organism evidence="1 2">
    <name type="scientific">Ficus carica</name>
    <name type="common">Common fig</name>
    <dbReference type="NCBI Taxonomy" id="3494"/>
    <lineage>
        <taxon>Eukaryota</taxon>
        <taxon>Viridiplantae</taxon>
        <taxon>Streptophyta</taxon>
        <taxon>Embryophyta</taxon>
        <taxon>Tracheophyta</taxon>
        <taxon>Spermatophyta</taxon>
        <taxon>Magnoliopsida</taxon>
        <taxon>eudicotyledons</taxon>
        <taxon>Gunneridae</taxon>
        <taxon>Pentapetalae</taxon>
        <taxon>rosids</taxon>
        <taxon>fabids</taxon>
        <taxon>Rosales</taxon>
        <taxon>Moraceae</taxon>
        <taxon>Ficeae</taxon>
        <taxon>Ficus</taxon>
    </lineage>
</organism>
<name>A0AA88D4A0_FICCA</name>
<dbReference type="EMBL" id="BTGU01000017">
    <property type="protein sequence ID" value="GMN43885.1"/>
    <property type="molecule type" value="Genomic_DNA"/>
</dbReference>
<reference evidence="1" key="1">
    <citation type="submission" date="2023-07" db="EMBL/GenBank/DDBJ databases">
        <title>draft genome sequence of fig (Ficus carica).</title>
        <authorList>
            <person name="Takahashi T."/>
            <person name="Nishimura K."/>
        </authorList>
    </citation>
    <scope>NUCLEOTIDE SEQUENCE</scope>
</reference>
<evidence type="ECO:0000313" key="2">
    <source>
        <dbReference type="Proteomes" id="UP001187192"/>
    </source>
</evidence>